<comment type="caution">
    <text evidence="1">The sequence shown here is derived from an EMBL/GenBank/DDBJ whole genome shotgun (WGS) entry which is preliminary data.</text>
</comment>
<reference evidence="1" key="1">
    <citation type="journal article" date="2020" name="Phytopathology">
        <title>Genome sequence of the chestnut blight fungus Cryphonectria parasitica EP155: A fundamental resource for an archetypical invasive plant pathogen.</title>
        <authorList>
            <person name="Crouch J.A."/>
            <person name="Dawe A."/>
            <person name="Aerts A."/>
            <person name="Barry K."/>
            <person name="Churchill A.C.L."/>
            <person name="Grimwood J."/>
            <person name="Hillman B."/>
            <person name="Milgroom M.G."/>
            <person name="Pangilinan J."/>
            <person name="Smith M."/>
            <person name="Salamov A."/>
            <person name="Schmutz J."/>
            <person name="Yadav J."/>
            <person name="Grigoriev I.V."/>
            <person name="Nuss D."/>
        </authorList>
    </citation>
    <scope>NUCLEOTIDE SEQUENCE</scope>
    <source>
        <strain evidence="1">EP155</strain>
    </source>
</reference>
<name>A0A9P5CL79_CRYP1</name>
<proteinExistence type="predicted"/>
<organism evidence="1 2">
    <name type="scientific">Cryphonectria parasitica (strain ATCC 38755 / EP155)</name>
    <dbReference type="NCBI Taxonomy" id="660469"/>
    <lineage>
        <taxon>Eukaryota</taxon>
        <taxon>Fungi</taxon>
        <taxon>Dikarya</taxon>
        <taxon>Ascomycota</taxon>
        <taxon>Pezizomycotina</taxon>
        <taxon>Sordariomycetes</taxon>
        <taxon>Sordariomycetidae</taxon>
        <taxon>Diaporthales</taxon>
        <taxon>Cryphonectriaceae</taxon>
        <taxon>Cryphonectria-Endothia species complex</taxon>
        <taxon>Cryphonectria</taxon>
    </lineage>
</organism>
<dbReference type="RefSeq" id="XP_040772519.1">
    <property type="nucleotide sequence ID" value="XM_040923768.1"/>
</dbReference>
<accession>A0A9P5CL79</accession>
<dbReference type="OrthoDB" id="3797628at2759"/>
<evidence type="ECO:0000313" key="1">
    <source>
        <dbReference type="EMBL" id="KAF3761540.1"/>
    </source>
</evidence>
<sequence>MNAEHALPEDQAASAYLGYHHAAEPEFDSPYHGGSMAEYQETPGGIMRARLQAIKGANTPLKIQVADGDDWADMLQKTINPQKRDRAALKSINEEATYEALKESIRKEDSSPAKPKIVSDGRGFATSIELMNSLFEKPKTMARSAAPAPIPTSGFKVGTLPVC</sequence>
<keyword evidence="2" id="KW-1185">Reference proteome</keyword>
<dbReference type="Proteomes" id="UP000803844">
    <property type="component" value="Unassembled WGS sequence"/>
</dbReference>
<dbReference type="GeneID" id="63840897"/>
<evidence type="ECO:0000313" key="2">
    <source>
        <dbReference type="Proteomes" id="UP000803844"/>
    </source>
</evidence>
<gene>
    <name evidence="1" type="ORF">M406DRAFT_357774</name>
</gene>
<dbReference type="EMBL" id="MU032351">
    <property type="protein sequence ID" value="KAF3761540.1"/>
    <property type="molecule type" value="Genomic_DNA"/>
</dbReference>
<protein>
    <submittedName>
        <fullName evidence="1">Uncharacterized protein</fullName>
    </submittedName>
</protein>
<dbReference type="AlphaFoldDB" id="A0A9P5CL79"/>